<dbReference type="InterPro" id="IPR036721">
    <property type="entry name" value="RCK_C_sf"/>
</dbReference>
<dbReference type="Gene3D" id="3.40.50.720">
    <property type="entry name" value="NAD(P)-binding Rossmann-like Domain"/>
    <property type="match status" value="1"/>
</dbReference>
<dbReference type="InterPro" id="IPR036291">
    <property type="entry name" value="NAD(P)-bd_dom_sf"/>
</dbReference>
<dbReference type="Pfam" id="PF07885">
    <property type="entry name" value="Ion_trans_2"/>
    <property type="match status" value="1"/>
</dbReference>
<accession>E0Y0K6</accession>
<dbReference type="EMBL" id="GU474939">
    <property type="protein sequence ID" value="ADI20197.1"/>
    <property type="molecule type" value="Genomic_DNA"/>
</dbReference>
<dbReference type="PANTHER" id="PTHR43833:SF9">
    <property type="entry name" value="POTASSIUM CHANNEL PROTEIN YUGO-RELATED"/>
    <property type="match status" value="1"/>
</dbReference>
<dbReference type="InterPro" id="IPR050721">
    <property type="entry name" value="Trk_Ktr_HKT_K-transport"/>
</dbReference>
<dbReference type="PROSITE" id="PS51202">
    <property type="entry name" value="RCK_C"/>
    <property type="match status" value="1"/>
</dbReference>
<feature type="transmembrane region" description="Helical" evidence="2">
    <location>
        <begin position="12"/>
        <end position="29"/>
    </location>
</feature>
<dbReference type="AlphaFoldDB" id="E0Y0K6"/>
<dbReference type="PROSITE" id="PS51201">
    <property type="entry name" value="RCK_N"/>
    <property type="match status" value="1"/>
</dbReference>
<dbReference type="Gene3D" id="3.30.70.1450">
    <property type="entry name" value="Regulator of K+ conductance, C-terminal domain"/>
    <property type="match status" value="1"/>
</dbReference>
<keyword evidence="2" id="KW-0472">Membrane</keyword>
<dbReference type="PANTHER" id="PTHR43833">
    <property type="entry name" value="POTASSIUM CHANNEL PROTEIN 2-RELATED-RELATED"/>
    <property type="match status" value="1"/>
</dbReference>
<feature type="domain" description="RCK N-terminal" evidence="3">
    <location>
        <begin position="108"/>
        <end position="227"/>
    </location>
</feature>
<dbReference type="Pfam" id="PF02254">
    <property type="entry name" value="TrkA_N"/>
    <property type="match status" value="1"/>
</dbReference>
<dbReference type="GO" id="GO:0008324">
    <property type="term" value="F:monoatomic cation transmembrane transporter activity"/>
    <property type="evidence" value="ECO:0007669"/>
    <property type="project" value="InterPro"/>
</dbReference>
<comment type="subcellular location">
    <subcellularLocation>
        <location evidence="1">Cell membrane</location>
        <topology evidence="1">Multi-pass membrane protein</topology>
    </subcellularLocation>
</comment>
<organism evidence="5">
    <name type="scientific">uncultured Sphingobacterium sp. EB080_L08E11</name>
    <dbReference type="NCBI Taxonomy" id="710992"/>
    <lineage>
        <taxon>Bacteria</taxon>
        <taxon>Pseudomonadati</taxon>
        <taxon>Bacteroidota</taxon>
        <taxon>Sphingobacteriia</taxon>
        <taxon>Sphingobacteriales</taxon>
        <taxon>Sphingobacteriaceae</taxon>
        <taxon>Sphingobacterium</taxon>
        <taxon>environmental samples</taxon>
    </lineage>
</organism>
<reference evidence="5" key="1">
    <citation type="journal article" date="2011" name="Environ. Microbiol.">
        <title>Time-series analyses of Monterey Bay coastal microbial picoplankton using a 'genome proxy' microarray.</title>
        <authorList>
            <person name="Rich V.I."/>
            <person name="Pham V.D."/>
            <person name="Eppley J."/>
            <person name="Shi Y."/>
            <person name="DeLong E.F."/>
        </authorList>
    </citation>
    <scope>NUCLEOTIDE SEQUENCE</scope>
</reference>
<dbReference type="InterPro" id="IPR003148">
    <property type="entry name" value="RCK_N"/>
</dbReference>
<sequence length="341" mass="37180">MSNPFESLKNVFFVFAVILIAGTVGYRWLEGFNWLQSFYMVIQTVSTVGFNEVGPLSTGGIWFTIALIAGSFGTFAYGAGLLAQLAIDGKVQLYLRTKRLERKVEKLNNHTIVCGLGRNGRQVVSKLKAYGVQVVVLELEEERANRYRAELDGVVVLIGDATNDEILEKANITHASGLVAALASDTDNLFVVISARQLNPKLVIGARANTESTEKKLLAAGANYTVSPNLVGGSHLAHNLMNPGVMNFLDHLSVGGSSATNIEEIVVDELPEEMSSCNIKDLKIRQQTGCTVIGYVDESGELVVNPSPDFKVAPHSKLYVLGNDEQIRAFRNWFNKQTQAS</sequence>
<evidence type="ECO:0000259" key="3">
    <source>
        <dbReference type="PROSITE" id="PS51201"/>
    </source>
</evidence>
<evidence type="ECO:0000313" key="5">
    <source>
        <dbReference type="EMBL" id="ADI20197.1"/>
    </source>
</evidence>
<dbReference type="Pfam" id="PF02080">
    <property type="entry name" value="TrkA_C"/>
    <property type="match status" value="1"/>
</dbReference>
<evidence type="ECO:0000256" key="1">
    <source>
        <dbReference type="ARBA" id="ARBA00004651"/>
    </source>
</evidence>
<proteinExistence type="predicted"/>
<feature type="domain" description="RCK C-terminal" evidence="4">
    <location>
        <begin position="249"/>
        <end position="336"/>
    </location>
</feature>
<keyword evidence="2" id="KW-1133">Transmembrane helix</keyword>
<evidence type="ECO:0008006" key="6">
    <source>
        <dbReference type="Google" id="ProtNLM"/>
    </source>
</evidence>
<evidence type="ECO:0000259" key="4">
    <source>
        <dbReference type="PROSITE" id="PS51202"/>
    </source>
</evidence>
<dbReference type="Gene3D" id="1.10.287.70">
    <property type="match status" value="1"/>
</dbReference>
<keyword evidence="2" id="KW-0812">Transmembrane</keyword>
<dbReference type="InterPro" id="IPR013099">
    <property type="entry name" value="K_chnl_dom"/>
</dbReference>
<name>E0Y0K6_9SPHI</name>
<dbReference type="SUPFAM" id="SSF81324">
    <property type="entry name" value="Voltage-gated potassium channels"/>
    <property type="match status" value="1"/>
</dbReference>
<dbReference type="InterPro" id="IPR006037">
    <property type="entry name" value="RCK_C"/>
</dbReference>
<dbReference type="GO" id="GO:0005886">
    <property type="term" value="C:plasma membrane"/>
    <property type="evidence" value="ECO:0007669"/>
    <property type="project" value="UniProtKB-SubCell"/>
</dbReference>
<dbReference type="SUPFAM" id="SSF116726">
    <property type="entry name" value="TrkA C-terminal domain-like"/>
    <property type="match status" value="1"/>
</dbReference>
<dbReference type="SUPFAM" id="SSF51735">
    <property type="entry name" value="NAD(P)-binding Rossmann-fold domains"/>
    <property type="match status" value="1"/>
</dbReference>
<feature type="transmembrane region" description="Helical" evidence="2">
    <location>
        <begin position="61"/>
        <end position="87"/>
    </location>
</feature>
<dbReference type="GO" id="GO:0006813">
    <property type="term" value="P:potassium ion transport"/>
    <property type="evidence" value="ECO:0007669"/>
    <property type="project" value="InterPro"/>
</dbReference>
<protein>
    <recommendedName>
        <fullName evidence="6">RCK N-terminal domain-containing protein</fullName>
    </recommendedName>
</protein>
<evidence type="ECO:0000256" key="2">
    <source>
        <dbReference type="SAM" id="Phobius"/>
    </source>
</evidence>